<evidence type="ECO:0000313" key="1">
    <source>
        <dbReference type="EMBL" id="MCC2030473.1"/>
    </source>
</evidence>
<name>A0A9X1LRS0_9MICO</name>
<dbReference type="AlphaFoldDB" id="A0A9X1LRS0"/>
<dbReference type="RefSeq" id="WP_227531323.1">
    <property type="nucleotide sequence ID" value="NZ_JAGTTM010000007.1"/>
</dbReference>
<dbReference type="Proteomes" id="UP001139289">
    <property type="component" value="Unassembled WGS sequence"/>
</dbReference>
<protein>
    <submittedName>
        <fullName evidence="1">Uncharacterized protein</fullName>
    </submittedName>
</protein>
<organism evidence="1 2">
    <name type="scientific">Microbacterium tenebrionis</name>
    <dbReference type="NCBI Taxonomy" id="2830665"/>
    <lineage>
        <taxon>Bacteria</taxon>
        <taxon>Bacillati</taxon>
        <taxon>Actinomycetota</taxon>
        <taxon>Actinomycetes</taxon>
        <taxon>Micrococcales</taxon>
        <taxon>Microbacteriaceae</taxon>
        <taxon>Microbacterium</taxon>
    </lineage>
</organism>
<evidence type="ECO:0000313" key="2">
    <source>
        <dbReference type="Proteomes" id="UP001139289"/>
    </source>
</evidence>
<comment type="caution">
    <text evidence="1">The sequence shown here is derived from an EMBL/GenBank/DDBJ whole genome shotgun (WGS) entry which is preliminary data.</text>
</comment>
<reference evidence="1" key="1">
    <citation type="submission" date="2021-04" db="EMBL/GenBank/DDBJ databases">
        <title>Microbacterium tenobrionis sp. nov. and Microbacterium allomyrinae sp. nov., isolated from larvae of Tenobrio molitor and Allomyrina dichotoma, respectively.</title>
        <authorList>
            <person name="Lee S.D."/>
        </authorList>
    </citation>
    <scope>NUCLEOTIDE SEQUENCE</scope>
    <source>
        <strain evidence="1">YMB-B2</strain>
    </source>
</reference>
<dbReference type="EMBL" id="JAGTTM010000007">
    <property type="protein sequence ID" value="MCC2030473.1"/>
    <property type="molecule type" value="Genomic_DNA"/>
</dbReference>
<gene>
    <name evidence="1" type="ORF">KEC56_13295</name>
</gene>
<keyword evidence="2" id="KW-1185">Reference proteome</keyword>
<accession>A0A9X1LRS0</accession>
<sequence>MKWTRQRCQLAPANTVSIAEIRPVCALRDAAPSHVDAIGAVEPDLLDRRIVQQRLQNAESADRRQHVAHQRRFVVDHRVAARQREVVVAADLGLRDASGLVGGERGIGAFGAQTTAHAFGDDEGRLAHPGILARIPNRP</sequence>
<proteinExistence type="predicted"/>